<dbReference type="Proteomes" id="UP001162992">
    <property type="component" value="Chromosome 12"/>
</dbReference>
<organism evidence="1 2">
    <name type="scientific">Diphasiastrum complanatum</name>
    <name type="common">Issler's clubmoss</name>
    <name type="synonym">Lycopodium complanatum</name>
    <dbReference type="NCBI Taxonomy" id="34168"/>
    <lineage>
        <taxon>Eukaryota</taxon>
        <taxon>Viridiplantae</taxon>
        <taxon>Streptophyta</taxon>
        <taxon>Embryophyta</taxon>
        <taxon>Tracheophyta</taxon>
        <taxon>Lycopodiopsida</taxon>
        <taxon>Lycopodiales</taxon>
        <taxon>Lycopodiaceae</taxon>
        <taxon>Lycopodioideae</taxon>
        <taxon>Diphasiastrum</taxon>
    </lineage>
</organism>
<sequence>MFAHPSSYDHSFPPTYFLPPLAPIPPPPDGISRKRPAEDSEAEAGSAKRVAKTPEVVFRLLVPSGKIGKVIGKQGTQIKQLREETTARIKIPDTMSSTEDRVILISSKEEACLPQTAAETSLLRLVTVLLEEQEGTTTATIGPQHHVAPNLTRLLIAGSQAGSLIGKAGAVINNIRESSGATVRILPSDKLPPCSAASDTDRLVQISGEIPQVCKALELVAAKLREYPPKDPVSAKASYYVGSGSSGQQLLFQTALSSYPSQSAGNTSLEFGMPSLASFGSLVGQTSSDLSTYGGTISLRPKVTSEMSVPSVFMGGIIGRGGANITHIRTISGASIKVHGQKEGAQERTIYFEGTSDQVAAAQSLIQDYLNSI</sequence>
<reference evidence="2" key="1">
    <citation type="journal article" date="2024" name="Proc. Natl. Acad. Sci. U.S.A.">
        <title>Extraordinary preservation of gene collinearity over three hundred million years revealed in homosporous lycophytes.</title>
        <authorList>
            <person name="Li C."/>
            <person name="Wickell D."/>
            <person name="Kuo L.Y."/>
            <person name="Chen X."/>
            <person name="Nie B."/>
            <person name="Liao X."/>
            <person name="Peng D."/>
            <person name="Ji J."/>
            <person name="Jenkins J."/>
            <person name="Williams M."/>
            <person name="Shu S."/>
            <person name="Plott C."/>
            <person name="Barry K."/>
            <person name="Rajasekar S."/>
            <person name="Grimwood J."/>
            <person name="Han X."/>
            <person name="Sun S."/>
            <person name="Hou Z."/>
            <person name="He W."/>
            <person name="Dai G."/>
            <person name="Sun C."/>
            <person name="Schmutz J."/>
            <person name="Leebens-Mack J.H."/>
            <person name="Li F.W."/>
            <person name="Wang L."/>
        </authorList>
    </citation>
    <scope>NUCLEOTIDE SEQUENCE [LARGE SCALE GENOMIC DNA]</scope>
    <source>
        <strain evidence="2">cv. PW_Plant_1</strain>
    </source>
</reference>
<evidence type="ECO:0000313" key="2">
    <source>
        <dbReference type="Proteomes" id="UP001162992"/>
    </source>
</evidence>
<accession>A0ACC2BZX8</accession>
<comment type="caution">
    <text evidence="1">The sequence shown here is derived from an EMBL/GenBank/DDBJ whole genome shotgun (WGS) entry which is preliminary data.</text>
</comment>
<gene>
    <name evidence="1" type="ORF">O6H91_12G021800</name>
</gene>
<proteinExistence type="predicted"/>
<name>A0ACC2BZX8_DIPCM</name>
<keyword evidence="2" id="KW-1185">Reference proteome</keyword>
<evidence type="ECO:0000313" key="1">
    <source>
        <dbReference type="EMBL" id="KAJ7535178.1"/>
    </source>
</evidence>
<protein>
    <submittedName>
        <fullName evidence="1">Uncharacterized protein</fullName>
    </submittedName>
</protein>
<dbReference type="EMBL" id="CM055103">
    <property type="protein sequence ID" value="KAJ7535178.1"/>
    <property type="molecule type" value="Genomic_DNA"/>
</dbReference>